<dbReference type="EMBL" id="FMZL01000001">
    <property type="protein sequence ID" value="SDB96794.1"/>
    <property type="molecule type" value="Genomic_DNA"/>
</dbReference>
<feature type="domain" description="Nudix hydrolase" evidence="12">
    <location>
        <begin position="39"/>
        <end position="180"/>
    </location>
</feature>
<feature type="active site" evidence="10 11">
    <location>
        <position position="79"/>
    </location>
</feature>
<evidence type="ECO:0000256" key="3">
    <source>
        <dbReference type="ARBA" id="ARBA00012057"/>
    </source>
</evidence>
<evidence type="ECO:0000256" key="2">
    <source>
        <dbReference type="ARBA" id="ARBA00007579"/>
    </source>
</evidence>
<gene>
    <name evidence="10" type="primary">idi</name>
    <name evidence="13" type="ORF">SAMN04487824_10194</name>
</gene>
<keyword evidence="8 10" id="KW-0414">Isoprene biosynthesis</keyword>
<evidence type="ECO:0000313" key="13">
    <source>
        <dbReference type="EMBL" id="SDB96794.1"/>
    </source>
</evidence>
<dbReference type="SUPFAM" id="SSF55811">
    <property type="entry name" value="Nudix"/>
    <property type="match status" value="1"/>
</dbReference>
<dbReference type="GO" id="GO:0005737">
    <property type="term" value="C:cytoplasm"/>
    <property type="evidence" value="ECO:0007669"/>
    <property type="project" value="UniProtKB-SubCell"/>
</dbReference>
<dbReference type="PANTHER" id="PTHR10885">
    <property type="entry name" value="ISOPENTENYL-DIPHOSPHATE DELTA-ISOMERASE"/>
    <property type="match status" value="1"/>
</dbReference>
<proteinExistence type="inferred from homology"/>
<dbReference type="InterPro" id="IPR011876">
    <property type="entry name" value="IsopentenylPP_isomerase_typ1"/>
</dbReference>
<accession>A0A1G6HRJ0</accession>
<keyword evidence="7 10" id="KW-0464">Manganese</keyword>
<dbReference type="Proteomes" id="UP000198528">
    <property type="component" value="Unassembled WGS sequence"/>
</dbReference>
<dbReference type="NCBIfam" id="NF002995">
    <property type="entry name" value="PRK03759.1"/>
    <property type="match status" value="1"/>
</dbReference>
<feature type="binding site" evidence="10">
    <location>
        <position position="99"/>
    </location>
    <ligand>
        <name>Mg(2+)</name>
        <dbReference type="ChEBI" id="CHEBI:18420"/>
    </ligand>
</feature>
<dbReference type="GO" id="GO:0009240">
    <property type="term" value="P:isopentenyl diphosphate biosynthetic process"/>
    <property type="evidence" value="ECO:0007669"/>
    <property type="project" value="TreeGrafter"/>
</dbReference>
<feature type="binding site" evidence="10">
    <location>
        <position position="132"/>
    </location>
    <ligand>
        <name>Mn(2+)</name>
        <dbReference type="ChEBI" id="CHEBI:29035"/>
    </ligand>
</feature>
<evidence type="ECO:0000256" key="11">
    <source>
        <dbReference type="PIRSR" id="PIRSR018427-1"/>
    </source>
</evidence>
<keyword evidence="9 10" id="KW-0413">Isomerase</keyword>
<dbReference type="PANTHER" id="PTHR10885:SF0">
    <property type="entry name" value="ISOPENTENYL-DIPHOSPHATE DELTA-ISOMERASE"/>
    <property type="match status" value="1"/>
</dbReference>
<evidence type="ECO:0000256" key="9">
    <source>
        <dbReference type="ARBA" id="ARBA00023235"/>
    </source>
</evidence>
<comment type="catalytic activity">
    <reaction evidence="10">
        <text>isopentenyl diphosphate = dimethylallyl diphosphate</text>
        <dbReference type="Rhea" id="RHEA:23284"/>
        <dbReference type="ChEBI" id="CHEBI:57623"/>
        <dbReference type="ChEBI" id="CHEBI:128769"/>
        <dbReference type="EC" id="5.3.3.2"/>
    </reaction>
</comment>
<feature type="binding site" evidence="10">
    <location>
        <position position="81"/>
    </location>
    <ligand>
        <name>Mn(2+)</name>
        <dbReference type="ChEBI" id="CHEBI:29035"/>
    </ligand>
</feature>
<sequence length="195" mass="21292">MASLADMLAQPREDQLILVDLLDRPQGSMGKLACHQQARLHRAFSLFLYRESGGTLRLLLQRRAQGKYHSGGLLANSVCSHPRVGEALADAVPRRLTQELGVPASKATSLEYVEVGSFVYRSSFGNGLTEFEYDHVFVAPYDGPLAPDPSEVAATAWVDAEEALADLQAHPSRYASWFLTAAPMACAWLAAHVRP</sequence>
<evidence type="ECO:0000256" key="5">
    <source>
        <dbReference type="ARBA" id="ARBA00022723"/>
    </source>
</evidence>
<dbReference type="GO" id="GO:0050992">
    <property type="term" value="P:dimethylallyl diphosphate biosynthetic process"/>
    <property type="evidence" value="ECO:0007669"/>
    <property type="project" value="UniProtKB-UniRule"/>
</dbReference>
<evidence type="ECO:0000256" key="8">
    <source>
        <dbReference type="ARBA" id="ARBA00023229"/>
    </source>
</evidence>
<feature type="binding site" evidence="10">
    <location>
        <position position="41"/>
    </location>
    <ligand>
        <name>Mn(2+)</name>
        <dbReference type="ChEBI" id="CHEBI:29035"/>
    </ligand>
</feature>
<reference evidence="14" key="1">
    <citation type="submission" date="2016-10" db="EMBL/GenBank/DDBJ databases">
        <authorList>
            <person name="Varghese N."/>
            <person name="Submissions S."/>
        </authorList>
    </citation>
    <scope>NUCLEOTIDE SEQUENCE [LARGE SCALE GENOMIC DNA]</scope>
    <source>
        <strain evidence="14">DSM 22619</strain>
    </source>
</reference>
<dbReference type="HAMAP" id="MF_00202">
    <property type="entry name" value="Idi"/>
    <property type="match status" value="1"/>
</dbReference>
<comment type="similarity">
    <text evidence="2 10">Belongs to the IPP isomerase type 1 family.</text>
</comment>
<keyword evidence="14" id="KW-1185">Reference proteome</keyword>
<protein>
    <recommendedName>
        <fullName evidence="3 10">Isopentenyl-diphosphate Delta-isomerase</fullName>
        <shortName evidence="10">IPP isomerase</shortName>
        <ecNumber evidence="3 10">5.3.3.2</ecNumber>
    </recommendedName>
    <alternativeName>
        <fullName evidence="10">IPP:DMAPP isomerase</fullName>
    </alternativeName>
    <alternativeName>
        <fullName evidence="10">Isopentenyl pyrophosphate isomerase</fullName>
    </alternativeName>
</protein>
<dbReference type="CDD" id="cd02885">
    <property type="entry name" value="NUDIX_IPP_Isomerase"/>
    <property type="match status" value="1"/>
</dbReference>
<dbReference type="GO" id="GO:0046872">
    <property type="term" value="F:metal ion binding"/>
    <property type="evidence" value="ECO:0007669"/>
    <property type="project" value="UniProtKB-KW"/>
</dbReference>
<dbReference type="PIRSF" id="PIRSF018427">
    <property type="entry name" value="Isopntndiph_ism"/>
    <property type="match status" value="1"/>
</dbReference>
<evidence type="ECO:0000259" key="12">
    <source>
        <dbReference type="PROSITE" id="PS51462"/>
    </source>
</evidence>
<dbReference type="UniPathway" id="UPA00059">
    <property type="reaction ID" value="UER00104"/>
</dbReference>
<evidence type="ECO:0000256" key="6">
    <source>
        <dbReference type="ARBA" id="ARBA00022842"/>
    </source>
</evidence>
<dbReference type="RefSeq" id="WP_218118071.1">
    <property type="nucleotide sequence ID" value="NZ_FMZL01000001.1"/>
</dbReference>
<comment type="pathway">
    <text evidence="1 10">Isoprenoid biosynthesis; dimethylallyl diphosphate biosynthesis; dimethylallyl diphosphate from isopentenyl diphosphate: step 1/1.</text>
</comment>
<dbReference type="STRING" id="604330.SAMN04489857_0548"/>
<evidence type="ECO:0000313" key="14">
    <source>
        <dbReference type="Proteomes" id="UP000198528"/>
    </source>
</evidence>
<keyword evidence="5 10" id="KW-0479">Metal-binding</keyword>
<evidence type="ECO:0000256" key="10">
    <source>
        <dbReference type="HAMAP-Rule" id="MF_00202"/>
    </source>
</evidence>
<keyword evidence="4 10" id="KW-0963">Cytoplasm</keyword>
<name>A0A1G6HRJ0_9ACTN</name>
<comment type="subcellular location">
    <subcellularLocation>
        <location evidence="10">Cytoplasm</location>
    </subcellularLocation>
</comment>
<feature type="binding site" evidence="10">
    <location>
        <position position="35"/>
    </location>
    <ligand>
        <name>Mn(2+)</name>
        <dbReference type="ChEBI" id="CHEBI:29035"/>
    </ligand>
</feature>
<dbReference type="InterPro" id="IPR000086">
    <property type="entry name" value="NUDIX_hydrolase_dom"/>
</dbReference>
<dbReference type="PROSITE" id="PS51462">
    <property type="entry name" value="NUDIX"/>
    <property type="match status" value="1"/>
</dbReference>
<dbReference type="GO" id="GO:0004452">
    <property type="term" value="F:isopentenyl-diphosphate delta-isomerase activity"/>
    <property type="evidence" value="ECO:0007669"/>
    <property type="project" value="UniProtKB-UniRule"/>
</dbReference>
<comment type="function">
    <text evidence="10">Catalyzes the 1,3-allylic rearrangement of the homoallylic substrate isopentenyl (IPP) to its highly electrophilic allylic isomer, dimethylallyl diphosphate (DMAPP).</text>
</comment>
<feature type="binding site" evidence="10">
    <location>
        <position position="130"/>
    </location>
    <ligand>
        <name>Mn(2+)</name>
        <dbReference type="ChEBI" id="CHEBI:29035"/>
    </ligand>
</feature>
<comment type="cofactor">
    <cofactor evidence="10">
        <name>Mg(2+)</name>
        <dbReference type="ChEBI" id="CHEBI:18420"/>
    </cofactor>
    <text evidence="10">Binds 1 Mg(2+) ion per subunit. The magnesium ion binds only when substrate is bound.</text>
</comment>
<dbReference type="InterPro" id="IPR056375">
    <property type="entry name" value="Idi_bact"/>
</dbReference>
<organism evidence="13 14">
    <name type="scientific">Parafannyhessea umbonata</name>
    <dbReference type="NCBI Taxonomy" id="604330"/>
    <lineage>
        <taxon>Bacteria</taxon>
        <taxon>Bacillati</taxon>
        <taxon>Actinomycetota</taxon>
        <taxon>Coriobacteriia</taxon>
        <taxon>Coriobacteriales</taxon>
        <taxon>Atopobiaceae</taxon>
        <taxon>Parafannyhessea</taxon>
    </lineage>
</organism>
<dbReference type="Gene3D" id="3.90.79.10">
    <property type="entry name" value="Nucleoside Triphosphate Pyrophosphohydrolase"/>
    <property type="match status" value="1"/>
</dbReference>
<keyword evidence="6 10" id="KW-0460">Magnesium</keyword>
<evidence type="ECO:0000256" key="4">
    <source>
        <dbReference type="ARBA" id="ARBA00022490"/>
    </source>
</evidence>
<dbReference type="Pfam" id="PF00293">
    <property type="entry name" value="NUDIX"/>
    <property type="match status" value="1"/>
</dbReference>
<comment type="cofactor">
    <cofactor evidence="10">
        <name>Mn(2+)</name>
        <dbReference type="ChEBI" id="CHEBI:29035"/>
    </cofactor>
    <text evidence="10">Binds 1 Mn(2+) ion per subunit.</text>
</comment>
<feature type="active site" evidence="10 11">
    <location>
        <position position="132"/>
    </location>
</feature>
<dbReference type="InterPro" id="IPR015797">
    <property type="entry name" value="NUDIX_hydrolase-like_dom_sf"/>
</dbReference>
<evidence type="ECO:0000256" key="7">
    <source>
        <dbReference type="ARBA" id="ARBA00023211"/>
    </source>
</evidence>
<evidence type="ECO:0000256" key="1">
    <source>
        <dbReference type="ARBA" id="ARBA00004826"/>
    </source>
</evidence>
<dbReference type="EC" id="5.3.3.2" evidence="3 10"/>
<dbReference type="AlphaFoldDB" id="A0A1G6HRJ0"/>